<evidence type="ECO:0000313" key="9">
    <source>
        <dbReference type="Proteomes" id="UP000315343"/>
    </source>
</evidence>
<dbReference type="Pfam" id="PF00512">
    <property type="entry name" value="HisKA"/>
    <property type="match status" value="1"/>
</dbReference>
<dbReference type="SMART" id="SM00387">
    <property type="entry name" value="HATPase_c"/>
    <property type="match status" value="1"/>
</dbReference>
<protein>
    <recommendedName>
        <fullName evidence="2">histidine kinase</fullName>
        <ecNumber evidence="2">2.7.13.3</ecNumber>
    </recommendedName>
</protein>
<dbReference type="Gene3D" id="3.30.565.10">
    <property type="entry name" value="Histidine kinase-like ATPase, C-terminal domain"/>
    <property type="match status" value="1"/>
</dbReference>
<dbReference type="SUPFAM" id="SSF55874">
    <property type="entry name" value="ATPase domain of HSP90 chaperone/DNA topoisomerase II/histidine kinase"/>
    <property type="match status" value="1"/>
</dbReference>
<gene>
    <name evidence="8" type="ORF">LY60_02007</name>
</gene>
<dbReference type="InterPro" id="IPR036890">
    <property type="entry name" value="HATPase_C_sf"/>
</dbReference>
<dbReference type="PROSITE" id="PS50109">
    <property type="entry name" value="HIS_KIN"/>
    <property type="match status" value="1"/>
</dbReference>
<dbReference type="SUPFAM" id="SSF55781">
    <property type="entry name" value="GAF domain-like"/>
    <property type="match status" value="1"/>
</dbReference>
<dbReference type="InterPro" id="IPR003661">
    <property type="entry name" value="HisK_dim/P_dom"/>
</dbReference>
<dbReference type="GO" id="GO:0000155">
    <property type="term" value="F:phosphorelay sensor kinase activity"/>
    <property type="evidence" value="ECO:0007669"/>
    <property type="project" value="InterPro"/>
</dbReference>
<dbReference type="EC" id="2.7.13.3" evidence="2"/>
<proteinExistence type="predicted"/>
<evidence type="ECO:0000256" key="5">
    <source>
        <dbReference type="ARBA" id="ARBA00022777"/>
    </source>
</evidence>
<sequence length="430" mass="47925">MNNFDVARDVYAEWESFVSNVKKSSEARPITLESWKRCSEFDLQSDKLKYKFLSEEELSIKIRENSKLIEICKPYLESLSLSLEEIPHIVSLADKEGWIIDLRGTPQELGGKDAGLCLGSNWSEKVIGNNGIGTALRLREPVLVHGVEHFGMVYGSCSCIGVPIISNGQVLGALDISVPVQYAHPARLHILTACASSIESVLTYINNSNNINFSAMNNLISTAVHDLKNPLSVISGLGQLGNKATDEDKIKSYFDRIVIQADEMNKMVTELINVFRPEELSSQNVNPIIEEVINSYKPICDYKNIKLTFKCDCNDLVRINRKLFKRSVENLLNNAVQSMNGEGTITIGTKSCGETLLITVKDTAGGIPEEMRDILFEPFVFKRSGGTGLGLFMVYYTITNTHKGRIWFETEPGNGTTFSIELPLDRQLQL</sequence>
<evidence type="ECO:0000313" key="8">
    <source>
        <dbReference type="EMBL" id="TWH80745.1"/>
    </source>
</evidence>
<dbReference type="Gene3D" id="1.10.287.130">
    <property type="match status" value="1"/>
</dbReference>
<keyword evidence="5" id="KW-0418">Kinase</keyword>
<dbReference type="CDD" id="cd00082">
    <property type="entry name" value="HisKA"/>
    <property type="match status" value="1"/>
</dbReference>
<reference evidence="8 9" key="1">
    <citation type="submission" date="2019-07" db="EMBL/GenBank/DDBJ databases">
        <title>Genomic Encyclopedia of Type Strains, Phase I: the one thousand microbial genomes (KMG-I) project.</title>
        <authorList>
            <person name="Kyrpides N."/>
        </authorList>
    </citation>
    <scope>NUCLEOTIDE SEQUENCE [LARGE SCALE GENOMIC DNA]</scope>
    <source>
        <strain evidence="8 9">DSM 13558</strain>
    </source>
</reference>
<dbReference type="InterPro" id="IPR003594">
    <property type="entry name" value="HATPase_dom"/>
</dbReference>
<dbReference type="SMART" id="SM00388">
    <property type="entry name" value="HisKA"/>
    <property type="match status" value="1"/>
</dbReference>
<dbReference type="Pfam" id="PF02518">
    <property type="entry name" value="HATPase_c"/>
    <property type="match status" value="1"/>
</dbReference>
<evidence type="ECO:0000256" key="1">
    <source>
        <dbReference type="ARBA" id="ARBA00000085"/>
    </source>
</evidence>
<dbReference type="Proteomes" id="UP000315343">
    <property type="component" value="Unassembled WGS sequence"/>
</dbReference>
<organism evidence="8 9">
    <name type="scientific">Sedimentibacter saalensis</name>
    <dbReference type="NCBI Taxonomy" id="130788"/>
    <lineage>
        <taxon>Bacteria</taxon>
        <taxon>Bacillati</taxon>
        <taxon>Bacillota</taxon>
        <taxon>Tissierellia</taxon>
        <taxon>Sedimentibacter</taxon>
    </lineage>
</organism>
<feature type="domain" description="Histidine kinase" evidence="7">
    <location>
        <begin position="222"/>
        <end position="426"/>
    </location>
</feature>
<dbReference type="PANTHER" id="PTHR43711:SF1">
    <property type="entry name" value="HISTIDINE KINASE 1"/>
    <property type="match status" value="1"/>
</dbReference>
<dbReference type="RefSeq" id="WP_246145409.1">
    <property type="nucleotide sequence ID" value="NZ_DAMBUX010000002.1"/>
</dbReference>
<evidence type="ECO:0000256" key="4">
    <source>
        <dbReference type="ARBA" id="ARBA00022679"/>
    </source>
</evidence>
<dbReference type="Gene3D" id="3.30.450.40">
    <property type="match status" value="1"/>
</dbReference>
<keyword evidence="3" id="KW-0597">Phosphoprotein</keyword>
<dbReference type="InterPro" id="IPR005467">
    <property type="entry name" value="His_kinase_dom"/>
</dbReference>
<keyword evidence="9" id="KW-1185">Reference proteome</keyword>
<dbReference type="AlphaFoldDB" id="A0A562JCR3"/>
<comment type="catalytic activity">
    <reaction evidence="1">
        <text>ATP + protein L-histidine = ADP + protein N-phospho-L-histidine.</text>
        <dbReference type="EC" id="2.7.13.3"/>
    </reaction>
</comment>
<evidence type="ECO:0000256" key="3">
    <source>
        <dbReference type="ARBA" id="ARBA00022553"/>
    </source>
</evidence>
<evidence type="ECO:0000259" key="7">
    <source>
        <dbReference type="PROSITE" id="PS50109"/>
    </source>
</evidence>
<evidence type="ECO:0000256" key="6">
    <source>
        <dbReference type="ARBA" id="ARBA00023012"/>
    </source>
</evidence>
<accession>A0A562JCR3</accession>
<name>A0A562JCR3_9FIRM</name>
<dbReference type="InterPro" id="IPR003018">
    <property type="entry name" value="GAF"/>
</dbReference>
<dbReference type="Pfam" id="PF01590">
    <property type="entry name" value="GAF"/>
    <property type="match status" value="1"/>
</dbReference>
<dbReference type="EMBL" id="VLKH01000004">
    <property type="protein sequence ID" value="TWH80745.1"/>
    <property type="molecule type" value="Genomic_DNA"/>
</dbReference>
<evidence type="ECO:0000256" key="2">
    <source>
        <dbReference type="ARBA" id="ARBA00012438"/>
    </source>
</evidence>
<comment type="caution">
    <text evidence="8">The sequence shown here is derived from an EMBL/GenBank/DDBJ whole genome shotgun (WGS) entry which is preliminary data.</text>
</comment>
<dbReference type="PRINTS" id="PR00344">
    <property type="entry name" value="BCTRLSENSOR"/>
</dbReference>
<keyword evidence="4" id="KW-0808">Transferase</keyword>
<dbReference type="InterPro" id="IPR036097">
    <property type="entry name" value="HisK_dim/P_sf"/>
</dbReference>
<dbReference type="InterPro" id="IPR029016">
    <property type="entry name" value="GAF-like_dom_sf"/>
</dbReference>
<dbReference type="SUPFAM" id="SSF47384">
    <property type="entry name" value="Homodimeric domain of signal transducing histidine kinase"/>
    <property type="match status" value="1"/>
</dbReference>
<dbReference type="InterPro" id="IPR050736">
    <property type="entry name" value="Sensor_HK_Regulatory"/>
</dbReference>
<keyword evidence="6" id="KW-0902">Two-component regulatory system</keyword>
<dbReference type="PANTHER" id="PTHR43711">
    <property type="entry name" value="TWO-COMPONENT HISTIDINE KINASE"/>
    <property type="match status" value="1"/>
</dbReference>
<dbReference type="InterPro" id="IPR004358">
    <property type="entry name" value="Sig_transdc_His_kin-like_C"/>
</dbReference>